<evidence type="ECO:0000256" key="4">
    <source>
        <dbReference type="ARBA" id="ARBA00022692"/>
    </source>
</evidence>
<comment type="subcellular location">
    <subcellularLocation>
        <location evidence="1 7">Cell outer membrane</location>
        <topology evidence="1 7">Multi-pass membrane protein</topology>
    </subcellularLocation>
</comment>
<evidence type="ECO:0000256" key="6">
    <source>
        <dbReference type="ARBA" id="ARBA00023237"/>
    </source>
</evidence>
<sequence>MFKSLLLKGRFLGVLLCCLVSSLVVTAQTKYKGKVIGSDDKLPIIGASVRIQGSTTGAVTDVNGEFTLTLSPGQTLVVSYIGYQSQEVKIGASTSITVTLVAGSNALNEVVVTGYGSQRKKDITGSVAVVNVANLKTVPGGQAAALLQGQAAGVTVINNGQPGGGSAVRVRGITSTGNSSPLYVIDGVQGNFNDVNANDIESIQVLKDAGSAAIYGVQGSNGVVVITTKKGKSGRATISYDAYYGSQKPLKDGFHMAGSQEYADAIQRSVGSVQYPGTTGAVLKDYITPTAANAGDPGTDPATYNINSNQITKTNKVGTDWFHEVFKSAPRTFHNITASGGSDKSNYLMSVNYLNEQGTLLNTYLKRYAMRVNTNFAVGDHVRVGENAYLYHKDNPTIGNQNEGNAISYTYRQPPVIPVYDIAGNFAGTKSQGLSNSSNPVAIQTRAGNNKGYNWTMQGNIFAEVDFLKHFTARTSIGGEFTNYYYWSFNPTSVENAEGNTNPNTFSESAGYSSTWIWTNSVTYNQKFGKHDVKLFLGEEAKNYNQRGLRAGRSNYSVSTSPIYVDLDTGSPQGESNQNIDINYLRLYSYFAKLDYAYNDRYLLSGTVRRDGASVFSPDHRYGTFFSVTGGWRISQESFLKDVSWLNDLKLRGGYGELGSISNINKLNATNLFAANPQNSYYDLNGSGNSALLGIYRSQIGNALTSWETDKVTNVGFDATILNNKLEIGFELYKKDISGLLFQPSVSNAGGGANPAFVNGGNISNKGVDFSLTYHGTIANDFKFDVTGNITSYKSKVISVPEGKKYYDFNSAGSTRIGSFTRFQPGQPMGEFFGYVVQGLFRDAADVSSSPTQESAAPGLFKYKDVNGDGKITDADRTFFGNPNPNFTYGLTLNATYKNFDLNAFFYGSQGNKDINYVKYWTDFPQVFKGGVIKGILANSWTPTNQGASIPKLTAAANFSNTAVFNSYYMEDGSYLRLKNLTLGYSIPNSQVKKIGVSKVRVYLQGSNLFTITKYKGLDPEIQPSDLNNNTNFGIDFGNYPANQKTYLIGIQATF</sequence>
<evidence type="ECO:0000256" key="7">
    <source>
        <dbReference type="PROSITE-ProRule" id="PRU01360"/>
    </source>
</evidence>
<dbReference type="KEGG" id="mgk:FSB76_21795"/>
<dbReference type="InterPro" id="IPR037066">
    <property type="entry name" value="Plug_dom_sf"/>
</dbReference>
<dbReference type="Gene3D" id="2.60.40.1120">
    <property type="entry name" value="Carboxypeptidase-like, regulatory domain"/>
    <property type="match status" value="1"/>
</dbReference>
<dbReference type="AlphaFoldDB" id="A0A5B8W4I0"/>
<dbReference type="RefSeq" id="WP_147057094.1">
    <property type="nucleotide sequence ID" value="NZ_CP042437.1"/>
</dbReference>
<protein>
    <submittedName>
        <fullName evidence="10">TonB-dependent receptor</fullName>
    </submittedName>
</protein>
<dbReference type="PROSITE" id="PS52016">
    <property type="entry name" value="TONB_DEPENDENT_REC_3"/>
    <property type="match status" value="1"/>
</dbReference>
<keyword evidence="2 7" id="KW-0813">Transport</keyword>
<evidence type="ECO:0000313" key="10">
    <source>
        <dbReference type="EMBL" id="QEC78449.1"/>
    </source>
</evidence>
<evidence type="ECO:0000256" key="2">
    <source>
        <dbReference type="ARBA" id="ARBA00022448"/>
    </source>
</evidence>
<keyword evidence="8" id="KW-0732">Signal</keyword>
<reference evidence="10 11" key="1">
    <citation type="journal article" date="2013" name="J. Microbiol.">
        <title>Mucilaginibacter ginsenosidivorax sp. nov., with ginsenoside converting activity isolated from sediment.</title>
        <authorList>
            <person name="Kim J.K."/>
            <person name="Choi T.E."/>
            <person name="Liu Q.M."/>
            <person name="Park H.Y."/>
            <person name="Yi T.H."/>
            <person name="Yoon M.H."/>
            <person name="Kim S.C."/>
            <person name="Im W.T."/>
        </authorList>
    </citation>
    <scope>NUCLEOTIDE SEQUENCE [LARGE SCALE GENOMIC DNA]</scope>
    <source>
        <strain evidence="10 11">KHI28</strain>
    </source>
</reference>
<evidence type="ECO:0000259" key="9">
    <source>
        <dbReference type="Pfam" id="PF07715"/>
    </source>
</evidence>
<dbReference type="InterPro" id="IPR008969">
    <property type="entry name" value="CarboxyPept-like_regulatory"/>
</dbReference>
<dbReference type="InterPro" id="IPR039426">
    <property type="entry name" value="TonB-dep_rcpt-like"/>
</dbReference>
<dbReference type="SUPFAM" id="SSF56935">
    <property type="entry name" value="Porins"/>
    <property type="match status" value="1"/>
</dbReference>
<evidence type="ECO:0000256" key="8">
    <source>
        <dbReference type="SAM" id="SignalP"/>
    </source>
</evidence>
<keyword evidence="3 7" id="KW-1134">Transmembrane beta strand</keyword>
<dbReference type="Pfam" id="PF13715">
    <property type="entry name" value="CarbopepD_reg_2"/>
    <property type="match status" value="1"/>
</dbReference>
<evidence type="ECO:0000313" key="11">
    <source>
        <dbReference type="Proteomes" id="UP000321362"/>
    </source>
</evidence>
<keyword evidence="10" id="KW-0675">Receptor</keyword>
<dbReference type="InterPro" id="IPR023997">
    <property type="entry name" value="TonB-dep_OMP_SusC/RagA_CS"/>
</dbReference>
<dbReference type="EMBL" id="CP042437">
    <property type="protein sequence ID" value="QEC78449.1"/>
    <property type="molecule type" value="Genomic_DNA"/>
</dbReference>
<dbReference type="Pfam" id="PF07715">
    <property type="entry name" value="Plug"/>
    <property type="match status" value="1"/>
</dbReference>
<dbReference type="Gene3D" id="2.40.170.20">
    <property type="entry name" value="TonB-dependent receptor, beta-barrel domain"/>
    <property type="match status" value="1"/>
</dbReference>
<evidence type="ECO:0000256" key="3">
    <source>
        <dbReference type="ARBA" id="ARBA00022452"/>
    </source>
</evidence>
<accession>A0A5B8W4I0</accession>
<gene>
    <name evidence="10" type="ORF">FSB76_21795</name>
</gene>
<dbReference type="InterPro" id="IPR012910">
    <property type="entry name" value="Plug_dom"/>
</dbReference>
<dbReference type="SUPFAM" id="SSF49464">
    <property type="entry name" value="Carboxypeptidase regulatory domain-like"/>
    <property type="match status" value="1"/>
</dbReference>
<dbReference type="Gene3D" id="2.170.130.10">
    <property type="entry name" value="TonB-dependent receptor, plug domain"/>
    <property type="match status" value="1"/>
</dbReference>
<name>A0A5B8W4I0_9SPHI</name>
<evidence type="ECO:0000256" key="1">
    <source>
        <dbReference type="ARBA" id="ARBA00004571"/>
    </source>
</evidence>
<dbReference type="InterPro" id="IPR023996">
    <property type="entry name" value="TonB-dep_OMP_SusC/RagA"/>
</dbReference>
<keyword evidence="4 7" id="KW-0812">Transmembrane</keyword>
<dbReference type="Proteomes" id="UP000321362">
    <property type="component" value="Chromosome"/>
</dbReference>
<dbReference type="GO" id="GO:0009279">
    <property type="term" value="C:cell outer membrane"/>
    <property type="evidence" value="ECO:0007669"/>
    <property type="project" value="UniProtKB-SubCell"/>
</dbReference>
<feature type="signal peptide" evidence="8">
    <location>
        <begin position="1"/>
        <end position="27"/>
    </location>
</feature>
<keyword evidence="5 7" id="KW-0472">Membrane</keyword>
<feature type="domain" description="TonB-dependent receptor plug" evidence="9">
    <location>
        <begin position="120"/>
        <end position="223"/>
    </location>
</feature>
<keyword evidence="11" id="KW-1185">Reference proteome</keyword>
<feature type="chain" id="PRO_5022893561" evidence="8">
    <location>
        <begin position="28"/>
        <end position="1055"/>
    </location>
</feature>
<organism evidence="10 11">
    <name type="scientific">Mucilaginibacter ginsenosidivorax</name>
    <dbReference type="NCBI Taxonomy" id="862126"/>
    <lineage>
        <taxon>Bacteria</taxon>
        <taxon>Pseudomonadati</taxon>
        <taxon>Bacteroidota</taxon>
        <taxon>Sphingobacteriia</taxon>
        <taxon>Sphingobacteriales</taxon>
        <taxon>Sphingobacteriaceae</taxon>
        <taxon>Mucilaginibacter</taxon>
    </lineage>
</organism>
<comment type="similarity">
    <text evidence="7">Belongs to the TonB-dependent receptor family.</text>
</comment>
<evidence type="ECO:0000256" key="5">
    <source>
        <dbReference type="ARBA" id="ARBA00023136"/>
    </source>
</evidence>
<dbReference type="NCBIfam" id="TIGR04056">
    <property type="entry name" value="OMP_RagA_SusC"/>
    <property type="match status" value="1"/>
</dbReference>
<dbReference type="InterPro" id="IPR036942">
    <property type="entry name" value="Beta-barrel_TonB_sf"/>
</dbReference>
<keyword evidence="6 7" id="KW-0998">Cell outer membrane</keyword>
<proteinExistence type="inferred from homology"/>
<dbReference type="OrthoDB" id="9768177at2"/>
<dbReference type="NCBIfam" id="TIGR04057">
    <property type="entry name" value="SusC_RagA_signa"/>
    <property type="match status" value="1"/>
</dbReference>